<dbReference type="PANTHER" id="PTHR34322:SF2">
    <property type="entry name" value="TRANSPOSASE IS200-LIKE DOMAIN-CONTAINING PROTEIN"/>
    <property type="match status" value="1"/>
</dbReference>
<evidence type="ECO:0000313" key="3">
    <source>
        <dbReference type="Proteomes" id="UP000281813"/>
    </source>
</evidence>
<protein>
    <submittedName>
        <fullName evidence="2">Transposase</fullName>
    </submittedName>
</protein>
<dbReference type="InterPro" id="IPR002686">
    <property type="entry name" value="Transposase_17"/>
</dbReference>
<dbReference type="GO" id="GO:0003677">
    <property type="term" value="F:DNA binding"/>
    <property type="evidence" value="ECO:0007669"/>
    <property type="project" value="InterPro"/>
</dbReference>
<feature type="domain" description="Transposase IS200-like" evidence="1">
    <location>
        <begin position="9"/>
        <end position="123"/>
    </location>
</feature>
<name>A0A494YXF6_9BACI</name>
<organism evidence="2 3">
    <name type="scientific">Oceanobacillus bengalensis</name>
    <dbReference type="NCBI Taxonomy" id="1435466"/>
    <lineage>
        <taxon>Bacteria</taxon>
        <taxon>Bacillati</taxon>
        <taxon>Bacillota</taxon>
        <taxon>Bacilli</taxon>
        <taxon>Bacillales</taxon>
        <taxon>Bacillaceae</taxon>
        <taxon>Oceanobacillus</taxon>
    </lineage>
</organism>
<sequence length="189" mass="22784">MARKNRIWMPGHFYHIVSRGNWRGDLFKEEADYKIFLHILREINEKTPIELASYCLMTNHYHLQLRSTELPISKVMAFINKRYADYHNNKYEVSGHVFEKRYYGEFIDSPLGMLKVSKYIHLNPLEADMVNDPLRYRWSSYLYYLHTKGTDILKPNAVLDYFTGDESEKRRRYVQYMEEKEESPLVIQL</sequence>
<dbReference type="GO" id="GO:0006313">
    <property type="term" value="P:DNA transposition"/>
    <property type="evidence" value="ECO:0007669"/>
    <property type="project" value="InterPro"/>
</dbReference>
<dbReference type="SMART" id="SM01321">
    <property type="entry name" value="Y1_Tnp"/>
    <property type="match status" value="1"/>
</dbReference>
<dbReference type="AlphaFoldDB" id="A0A494YXF6"/>
<dbReference type="Gene3D" id="3.30.70.1290">
    <property type="entry name" value="Transposase IS200-like"/>
    <property type="match status" value="1"/>
</dbReference>
<dbReference type="InterPro" id="IPR036515">
    <property type="entry name" value="Transposase_17_sf"/>
</dbReference>
<reference evidence="2 3" key="1">
    <citation type="journal article" date="2015" name="Antonie Van Leeuwenhoek">
        <title>Oceanobacillus bengalensis sp. nov., a bacterium isolated from seawater of the Bay of Bengal.</title>
        <authorList>
            <person name="Yongchang O."/>
            <person name="Xiang W."/>
            <person name="Wang G."/>
        </authorList>
    </citation>
    <scope>NUCLEOTIDE SEQUENCE [LARGE SCALE GENOMIC DNA]</scope>
    <source>
        <strain evidence="2 3">MCCC 1K00260</strain>
    </source>
</reference>
<dbReference type="OrthoDB" id="9788881at2"/>
<dbReference type="EMBL" id="RBZO01000018">
    <property type="protein sequence ID" value="RKQ14800.1"/>
    <property type="molecule type" value="Genomic_DNA"/>
</dbReference>
<dbReference type="GO" id="GO:0004803">
    <property type="term" value="F:transposase activity"/>
    <property type="evidence" value="ECO:0007669"/>
    <property type="project" value="InterPro"/>
</dbReference>
<dbReference type="SUPFAM" id="SSF143422">
    <property type="entry name" value="Transposase IS200-like"/>
    <property type="match status" value="1"/>
</dbReference>
<dbReference type="PANTHER" id="PTHR34322">
    <property type="entry name" value="TRANSPOSASE, Y1_TNP DOMAIN-CONTAINING"/>
    <property type="match status" value="1"/>
</dbReference>
<evidence type="ECO:0000259" key="1">
    <source>
        <dbReference type="SMART" id="SM01321"/>
    </source>
</evidence>
<comment type="caution">
    <text evidence="2">The sequence shown here is derived from an EMBL/GenBank/DDBJ whole genome shotgun (WGS) entry which is preliminary data.</text>
</comment>
<gene>
    <name evidence="2" type="ORF">D8M05_12210</name>
</gene>
<keyword evidence="3" id="KW-1185">Reference proteome</keyword>
<proteinExistence type="predicted"/>
<accession>A0A494YXF6</accession>
<dbReference type="Pfam" id="PF01797">
    <property type="entry name" value="Y1_Tnp"/>
    <property type="match status" value="1"/>
</dbReference>
<dbReference type="Proteomes" id="UP000281813">
    <property type="component" value="Unassembled WGS sequence"/>
</dbReference>
<evidence type="ECO:0000313" key="2">
    <source>
        <dbReference type="EMBL" id="RKQ14800.1"/>
    </source>
</evidence>
<dbReference type="RefSeq" id="WP_121132165.1">
    <property type="nucleotide sequence ID" value="NZ_JBHUFK010000003.1"/>
</dbReference>